<dbReference type="NCBIfam" id="TIGR02464">
    <property type="entry name" value="ribofla_fusion"/>
    <property type="match status" value="1"/>
</dbReference>
<dbReference type="Pfam" id="PF08719">
    <property type="entry name" value="NADAR"/>
    <property type="match status" value="1"/>
</dbReference>
<sequence>MPYTYPSNDPEDYIFFWKVTDTHGWASQWYHSPFKARIQLRIDIHNSSSSSPDHGHGHSHDLPGDNEGPVVIESEDEILFPTAEHWMMACKALLFGDRDVFTQIIHTTHIPSTSYTTDRDSSQLPEPTLQKIKSLGRAIANFNEPLWFAARTQIVLHGNLHKFRQNSYLRRKLLETGERRLVEASPVDRIWGVGYGEGRALSMKGRDGGGWGLNLLGGVLMDVRRVLRGEEEAAAAAEDGLGRVYSGVY</sequence>
<accession>A0ABP1CPB9</accession>
<organism evidence="3 4">
    <name type="scientific">Somion occarium</name>
    <dbReference type="NCBI Taxonomy" id="3059160"/>
    <lineage>
        <taxon>Eukaryota</taxon>
        <taxon>Fungi</taxon>
        <taxon>Dikarya</taxon>
        <taxon>Basidiomycota</taxon>
        <taxon>Agaricomycotina</taxon>
        <taxon>Agaricomycetes</taxon>
        <taxon>Polyporales</taxon>
        <taxon>Cerrenaceae</taxon>
        <taxon>Somion</taxon>
    </lineage>
</organism>
<feature type="region of interest" description="Disordered" evidence="1">
    <location>
        <begin position="46"/>
        <end position="68"/>
    </location>
</feature>
<gene>
    <name evidence="3" type="ORF">GFSPODELE1_LOCUS1691</name>
</gene>
<evidence type="ECO:0000313" key="4">
    <source>
        <dbReference type="Proteomes" id="UP001497453"/>
    </source>
</evidence>
<feature type="domain" description="NADAR" evidence="2">
    <location>
        <begin position="15"/>
        <end position="228"/>
    </location>
</feature>
<dbReference type="InterPro" id="IPR012816">
    <property type="entry name" value="NADAR"/>
</dbReference>
<evidence type="ECO:0000313" key="3">
    <source>
        <dbReference type="EMBL" id="CAL1697510.1"/>
    </source>
</evidence>
<dbReference type="Proteomes" id="UP001497453">
    <property type="component" value="Chromosome 10"/>
</dbReference>
<dbReference type="EMBL" id="OZ037953">
    <property type="protein sequence ID" value="CAL1697510.1"/>
    <property type="molecule type" value="Genomic_DNA"/>
</dbReference>
<name>A0ABP1CPB9_9APHY</name>
<dbReference type="Gene3D" id="1.10.357.40">
    <property type="entry name" value="YbiA-like"/>
    <property type="match status" value="1"/>
</dbReference>
<evidence type="ECO:0000256" key="1">
    <source>
        <dbReference type="SAM" id="MobiDB-lite"/>
    </source>
</evidence>
<keyword evidence="4" id="KW-1185">Reference proteome</keyword>
<dbReference type="InterPro" id="IPR037238">
    <property type="entry name" value="YbiA-like_sf"/>
</dbReference>
<dbReference type="CDD" id="cd15457">
    <property type="entry name" value="NADAR"/>
    <property type="match status" value="1"/>
</dbReference>
<feature type="compositionally biased region" description="Basic and acidic residues" evidence="1">
    <location>
        <begin position="53"/>
        <end position="63"/>
    </location>
</feature>
<reference evidence="4" key="1">
    <citation type="submission" date="2024-04" db="EMBL/GenBank/DDBJ databases">
        <authorList>
            <person name="Shaw F."/>
            <person name="Minotto A."/>
        </authorList>
    </citation>
    <scope>NUCLEOTIDE SEQUENCE [LARGE SCALE GENOMIC DNA]</scope>
</reference>
<protein>
    <recommendedName>
        <fullName evidence="2">NADAR domain-containing protein</fullName>
    </recommendedName>
</protein>
<proteinExistence type="predicted"/>
<evidence type="ECO:0000259" key="2">
    <source>
        <dbReference type="Pfam" id="PF08719"/>
    </source>
</evidence>
<dbReference type="SUPFAM" id="SSF143990">
    <property type="entry name" value="YbiA-like"/>
    <property type="match status" value="1"/>
</dbReference>